<name>A0A6A5UJY0_9PLEO</name>
<dbReference type="EMBL" id="ML976978">
    <property type="protein sequence ID" value="KAF1963226.1"/>
    <property type="molecule type" value="Genomic_DNA"/>
</dbReference>
<reference evidence="1" key="1">
    <citation type="journal article" date="2020" name="Stud. Mycol.">
        <title>101 Dothideomycetes genomes: a test case for predicting lifestyles and emergence of pathogens.</title>
        <authorList>
            <person name="Haridas S."/>
            <person name="Albert R."/>
            <person name="Binder M."/>
            <person name="Bloem J."/>
            <person name="Labutti K."/>
            <person name="Salamov A."/>
            <person name="Andreopoulos B."/>
            <person name="Baker S."/>
            <person name="Barry K."/>
            <person name="Bills G."/>
            <person name="Bluhm B."/>
            <person name="Cannon C."/>
            <person name="Castanera R."/>
            <person name="Culley D."/>
            <person name="Daum C."/>
            <person name="Ezra D."/>
            <person name="Gonzalez J."/>
            <person name="Henrissat B."/>
            <person name="Kuo A."/>
            <person name="Liang C."/>
            <person name="Lipzen A."/>
            <person name="Lutzoni F."/>
            <person name="Magnuson J."/>
            <person name="Mondo S."/>
            <person name="Nolan M."/>
            <person name="Ohm R."/>
            <person name="Pangilinan J."/>
            <person name="Park H.-J."/>
            <person name="Ramirez L."/>
            <person name="Alfaro M."/>
            <person name="Sun H."/>
            <person name="Tritt A."/>
            <person name="Yoshinaga Y."/>
            <person name="Zwiers L.-H."/>
            <person name="Turgeon B."/>
            <person name="Goodwin S."/>
            <person name="Spatafora J."/>
            <person name="Crous P."/>
            <person name="Grigoriev I."/>
        </authorList>
    </citation>
    <scope>NUCLEOTIDE SEQUENCE</scope>
    <source>
        <strain evidence="1">CBS 675.92</strain>
    </source>
</reference>
<gene>
    <name evidence="1" type="ORF">CC80DRAFT_398556</name>
</gene>
<organism evidence="1 2">
    <name type="scientific">Byssothecium circinans</name>
    <dbReference type="NCBI Taxonomy" id="147558"/>
    <lineage>
        <taxon>Eukaryota</taxon>
        <taxon>Fungi</taxon>
        <taxon>Dikarya</taxon>
        <taxon>Ascomycota</taxon>
        <taxon>Pezizomycotina</taxon>
        <taxon>Dothideomycetes</taxon>
        <taxon>Pleosporomycetidae</taxon>
        <taxon>Pleosporales</taxon>
        <taxon>Massarineae</taxon>
        <taxon>Massarinaceae</taxon>
        <taxon>Byssothecium</taxon>
    </lineage>
</organism>
<dbReference type="Proteomes" id="UP000800035">
    <property type="component" value="Unassembled WGS sequence"/>
</dbReference>
<keyword evidence="2" id="KW-1185">Reference proteome</keyword>
<dbReference type="AlphaFoldDB" id="A0A6A5UJY0"/>
<protein>
    <recommendedName>
        <fullName evidence="3">hAT-like transposase RNase-H fold domain-containing protein</fullName>
    </recommendedName>
</protein>
<dbReference type="OrthoDB" id="3693538at2759"/>
<evidence type="ECO:0000313" key="1">
    <source>
        <dbReference type="EMBL" id="KAF1963226.1"/>
    </source>
</evidence>
<accession>A0A6A5UJY0</accession>
<proteinExistence type="predicted"/>
<evidence type="ECO:0008006" key="3">
    <source>
        <dbReference type="Google" id="ProtNLM"/>
    </source>
</evidence>
<sequence>MKAEIKQHLYSALSEIHLACDIWTTRYKKKAFLGIIMYFVNAEGNYRKALLGLP</sequence>
<evidence type="ECO:0000313" key="2">
    <source>
        <dbReference type="Proteomes" id="UP000800035"/>
    </source>
</evidence>